<evidence type="ECO:0000313" key="1">
    <source>
        <dbReference type="EMBL" id="AMO96062.1"/>
    </source>
</evidence>
<evidence type="ECO:0000313" key="2">
    <source>
        <dbReference type="Proteomes" id="UP000072421"/>
    </source>
</evidence>
<name>A0A127PE21_9BURK</name>
<reference evidence="1 2" key="1">
    <citation type="submission" date="2015-11" db="EMBL/GenBank/DDBJ databases">
        <title>Exploring the genomic traits of fungus-feeding bacterial genus Collimonas.</title>
        <authorList>
            <person name="Song C."/>
            <person name="Schmidt R."/>
            <person name="de Jager V."/>
            <person name="Krzyzanowska D."/>
            <person name="Jongedijk E."/>
            <person name="Cankar K."/>
            <person name="Beekwilder J."/>
            <person name="van Veen A."/>
            <person name="de Boer W."/>
            <person name="van Veen J.A."/>
            <person name="Garbeva P."/>
        </authorList>
    </citation>
    <scope>NUCLEOTIDE SEQUENCE [LARGE SCALE GENOMIC DNA]</scope>
    <source>
        <strain evidence="1 2">Ter6</strain>
    </source>
</reference>
<dbReference type="AlphaFoldDB" id="A0A127PE21"/>
<dbReference type="PATRIC" id="fig|158899.10.peg.3409"/>
<organism evidence="1">
    <name type="scientific">Collimonas fungivorans</name>
    <dbReference type="NCBI Taxonomy" id="158899"/>
    <lineage>
        <taxon>Bacteria</taxon>
        <taxon>Pseudomonadati</taxon>
        <taxon>Pseudomonadota</taxon>
        <taxon>Betaproteobacteria</taxon>
        <taxon>Burkholderiales</taxon>
        <taxon>Oxalobacteraceae</taxon>
        <taxon>Collimonas</taxon>
    </lineage>
</organism>
<proteinExistence type="predicted"/>
<gene>
    <name evidence="1" type="ORF">CFter6_3429</name>
</gene>
<protein>
    <submittedName>
        <fullName evidence="1">Uncharacterized protein</fullName>
    </submittedName>
</protein>
<accession>A0A127PE21</accession>
<dbReference type="Proteomes" id="UP000072421">
    <property type="component" value="Chromosome"/>
</dbReference>
<dbReference type="EMBL" id="CP013232">
    <property type="protein sequence ID" value="AMO96062.1"/>
    <property type="molecule type" value="Genomic_DNA"/>
</dbReference>
<sequence>MSDRVAASTDLRRMMLSPADQMMNADLWPLAADKYCQDHQIALKNSVRL</sequence>